<keyword evidence="3" id="KW-1185">Reference proteome</keyword>
<proteinExistence type="predicted"/>
<feature type="region of interest" description="Disordered" evidence="1">
    <location>
        <begin position="160"/>
        <end position="182"/>
    </location>
</feature>
<dbReference type="PANTHER" id="PTHR48435">
    <property type="entry name" value="POLYPROTEIN"/>
    <property type="match status" value="1"/>
</dbReference>
<dbReference type="InterPro" id="IPR053098">
    <property type="entry name" value="Petuviruses_polyprotein"/>
</dbReference>
<dbReference type="InterPro" id="IPR028919">
    <property type="entry name" value="Viral_movement"/>
</dbReference>
<name>A0ABQ9KI36_HEVBR</name>
<evidence type="ECO:0000313" key="2">
    <source>
        <dbReference type="EMBL" id="KAJ9139672.1"/>
    </source>
</evidence>
<accession>A0ABQ9KI36</accession>
<reference evidence="2" key="1">
    <citation type="journal article" date="2023" name="Plant Biotechnol. J.">
        <title>Chromosome-level wild Hevea brasiliensis genome provides new tools for genomic-assisted breeding and valuable loci to elevate rubber yield.</title>
        <authorList>
            <person name="Cheng H."/>
            <person name="Song X."/>
            <person name="Hu Y."/>
            <person name="Wu T."/>
            <person name="Yang Q."/>
            <person name="An Z."/>
            <person name="Feng S."/>
            <person name="Deng Z."/>
            <person name="Wu W."/>
            <person name="Zeng X."/>
            <person name="Tu M."/>
            <person name="Wang X."/>
            <person name="Huang H."/>
        </authorList>
    </citation>
    <scope>NUCLEOTIDE SEQUENCE</scope>
    <source>
        <strain evidence="2">MT/VB/25A 57/8</strain>
    </source>
</reference>
<evidence type="ECO:0000313" key="3">
    <source>
        <dbReference type="Proteomes" id="UP001174677"/>
    </source>
</evidence>
<organism evidence="2 3">
    <name type="scientific">Hevea brasiliensis</name>
    <name type="common">Para rubber tree</name>
    <name type="synonym">Siphonia brasiliensis</name>
    <dbReference type="NCBI Taxonomy" id="3981"/>
    <lineage>
        <taxon>Eukaryota</taxon>
        <taxon>Viridiplantae</taxon>
        <taxon>Streptophyta</taxon>
        <taxon>Embryophyta</taxon>
        <taxon>Tracheophyta</taxon>
        <taxon>Spermatophyta</taxon>
        <taxon>Magnoliopsida</taxon>
        <taxon>eudicotyledons</taxon>
        <taxon>Gunneridae</taxon>
        <taxon>Pentapetalae</taxon>
        <taxon>rosids</taxon>
        <taxon>fabids</taxon>
        <taxon>Malpighiales</taxon>
        <taxon>Euphorbiaceae</taxon>
        <taxon>Crotonoideae</taxon>
        <taxon>Micrandreae</taxon>
        <taxon>Hevea</taxon>
    </lineage>
</organism>
<dbReference type="EMBL" id="JARPOI010000017">
    <property type="protein sequence ID" value="KAJ9139672.1"/>
    <property type="molecule type" value="Genomic_DNA"/>
</dbReference>
<protein>
    <submittedName>
        <fullName evidence="2">Uncharacterized protein</fullName>
    </submittedName>
</protein>
<comment type="caution">
    <text evidence="2">The sequence shown here is derived from an EMBL/GenBank/DDBJ whole genome shotgun (WGS) entry which is preliminary data.</text>
</comment>
<sequence>MDQCSLQSSSAEQYVTLEIPPQLIPRWRQEGFSHLHFGVVRLILSLHGRRGLPVTARVSLLDTRFLQYEHAVIGTCLTTLHAGSVVLTFFPNYNLSLRDPHLSTALKVQIQLTGAAQVTSSMMATQLPRSELEQLIPKEWLTNYERLHSTSQPIQITESSFKRNPDGTVQTSFQPPRHSTGSLPVFQTMMVQPLEKEQEDYPIGAVTPDNHYIYPQKIDGHCPWDLPGSGACDEDCDCCDNYWENEYDHPLSDKNWRKLTKQTRRVSCKPQQIHRRDYPDNSPWIGIHEETKQKKPLPIYELALDIIRKEGKKLPPLKPVSSPPPALPLVQPCMMFSPASYEADFPPLAQQTDQQTKISIRPFIYSTKVDSEGQITPITQAEEVLNWQTKNAAVQNKALQRIDSKIDQVLTRTQHVDQKIDSFTAFAQNMYKDLQSRITQLDRDLKALIQQRRFGVEFNQKEQEIRRLKK</sequence>
<gene>
    <name evidence="2" type="ORF">P3X46_030384</name>
</gene>
<evidence type="ECO:0000256" key="1">
    <source>
        <dbReference type="SAM" id="MobiDB-lite"/>
    </source>
</evidence>
<dbReference type="Pfam" id="PF01107">
    <property type="entry name" value="MP"/>
    <property type="match status" value="1"/>
</dbReference>
<feature type="compositionally biased region" description="Polar residues" evidence="1">
    <location>
        <begin position="167"/>
        <end position="182"/>
    </location>
</feature>
<dbReference type="PANTHER" id="PTHR48435:SF1">
    <property type="entry name" value="POLYPROTEIN"/>
    <property type="match status" value="1"/>
</dbReference>
<dbReference type="Proteomes" id="UP001174677">
    <property type="component" value="Chromosome 17"/>
</dbReference>